<keyword evidence="4" id="KW-1185">Reference proteome</keyword>
<dbReference type="PANTHER" id="PTHR34818:SF1">
    <property type="entry name" value="PROTEIN BLI-3"/>
    <property type="match status" value="1"/>
</dbReference>
<dbReference type="EMBL" id="PGTY01000004">
    <property type="protein sequence ID" value="PJI84466.1"/>
    <property type="molecule type" value="Genomic_DNA"/>
</dbReference>
<dbReference type="InterPro" id="IPR038725">
    <property type="entry name" value="YdaG_split_barrel_FMN-bd"/>
</dbReference>
<dbReference type="Proteomes" id="UP000228531">
    <property type="component" value="Unassembled WGS sequence"/>
</dbReference>
<sequence length="179" mass="19786">MSGSTSADMARQTETTQDATGQLWKQLDRSRIVMLWAPESGQHPQPMTHFADKDANAIWFITSSDTDLATAVGSGVQGQMTLATTKQDYHASIRGHMEFVQDDAKLDALWSPFAAAWFEDGRDDPNIRLLRFSPQEAAVWASEANAILVGLRLMRANLIEDAPPPDVGVHHILHFEKTA</sequence>
<evidence type="ECO:0000256" key="1">
    <source>
        <dbReference type="SAM" id="MobiDB-lite"/>
    </source>
</evidence>
<feature type="compositionally biased region" description="Polar residues" evidence="1">
    <location>
        <begin position="1"/>
        <end position="20"/>
    </location>
</feature>
<feature type="domain" description="General stress protein FMN-binding split barrel" evidence="2">
    <location>
        <begin position="18"/>
        <end position="159"/>
    </location>
</feature>
<name>A0A2M8W0M4_9RHOB</name>
<gene>
    <name evidence="3" type="ORF">BC777_3526</name>
</gene>
<evidence type="ECO:0000313" key="3">
    <source>
        <dbReference type="EMBL" id="PJI84466.1"/>
    </source>
</evidence>
<dbReference type="InterPro" id="IPR052917">
    <property type="entry name" value="Stress-Dev_Protein"/>
</dbReference>
<reference evidence="3 4" key="1">
    <citation type="submission" date="2017-11" db="EMBL/GenBank/DDBJ databases">
        <title>Genomic Encyclopedia of Archaeal and Bacterial Type Strains, Phase II (KMG-II): From Individual Species to Whole Genera.</title>
        <authorList>
            <person name="Goeker M."/>
        </authorList>
    </citation>
    <scope>NUCLEOTIDE SEQUENCE [LARGE SCALE GENOMIC DNA]</scope>
    <source>
        <strain evidence="3 4">DSM 29128</strain>
    </source>
</reference>
<evidence type="ECO:0000313" key="4">
    <source>
        <dbReference type="Proteomes" id="UP000228531"/>
    </source>
</evidence>
<evidence type="ECO:0000259" key="2">
    <source>
        <dbReference type="Pfam" id="PF16242"/>
    </source>
</evidence>
<dbReference type="Gene3D" id="2.30.110.10">
    <property type="entry name" value="Electron Transport, Fmn-binding Protein, Chain A"/>
    <property type="match status" value="1"/>
</dbReference>
<dbReference type="PANTHER" id="PTHR34818">
    <property type="entry name" value="PROTEIN BLI-3"/>
    <property type="match status" value="1"/>
</dbReference>
<dbReference type="SUPFAM" id="SSF50475">
    <property type="entry name" value="FMN-binding split barrel"/>
    <property type="match status" value="1"/>
</dbReference>
<protein>
    <submittedName>
        <fullName evidence="3">General stress protein 26</fullName>
    </submittedName>
</protein>
<dbReference type="InterPro" id="IPR012349">
    <property type="entry name" value="Split_barrel_FMN-bd"/>
</dbReference>
<accession>A0A2M8W0M4</accession>
<organism evidence="3 4">
    <name type="scientific">Yoonia maricola</name>
    <dbReference type="NCBI Taxonomy" id="420999"/>
    <lineage>
        <taxon>Bacteria</taxon>
        <taxon>Pseudomonadati</taxon>
        <taxon>Pseudomonadota</taxon>
        <taxon>Alphaproteobacteria</taxon>
        <taxon>Rhodobacterales</taxon>
        <taxon>Paracoccaceae</taxon>
        <taxon>Yoonia</taxon>
    </lineage>
</organism>
<feature type="region of interest" description="Disordered" evidence="1">
    <location>
        <begin position="1"/>
        <end position="22"/>
    </location>
</feature>
<dbReference type="Pfam" id="PF16242">
    <property type="entry name" value="Pyrid_ox_like"/>
    <property type="match status" value="1"/>
</dbReference>
<dbReference type="RefSeq" id="WP_245834454.1">
    <property type="nucleotide sequence ID" value="NZ_PGTY01000004.1"/>
</dbReference>
<dbReference type="AlphaFoldDB" id="A0A2M8W0M4"/>
<comment type="caution">
    <text evidence="3">The sequence shown here is derived from an EMBL/GenBank/DDBJ whole genome shotgun (WGS) entry which is preliminary data.</text>
</comment>
<proteinExistence type="predicted"/>